<evidence type="ECO:0000256" key="1">
    <source>
        <dbReference type="SAM" id="MobiDB-lite"/>
    </source>
</evidence>
<dbReference type="RefSeq" id="WP_369220877.1">
    <property type="nucleotide sequence ID" value="NZ_CP163441.1"/>
</dbReference>
<dbReference type="EMBL" id="CP163441">
    <property type="protein sequence ID" value="XDQ41171.1"/>
    <property type="molecule type" value="Genomic_DNA"/>
</dbReference>
<sequence>MPGHLRELRVGGGGQLAKVRRRARIRAGSAAARRTPAARRPIPRHAVAPGRRAARGSRPVLVEEPVHNVLVRGEPRAPGAGRVLVPAKAGEPMGPDRVSEAVSVLRGTRRAAGRRLGRRGLPRPRVRWEGFRASAQDARRR</sequence>
<dbReference type="AlphaFoldDB" id="A0AB39QFY0"/>
<gene>
    <name evidence="2" type="ORF">AB5J52_02170</name>
</gene>
<reference evidence="2" key="1">
    <citation type="submission" date="2024-07" db="EMBL/GenBank/DDBJ databases">
        <authorList>
            <person name="Yu S.T."/>
        </authorList>
    </citation>
    <scope>NUCLEOTIDE SEQUENCE</scope>
    <source>
        <strain evidence="2">R39</strain>
    </source>
</reference>
<evidence type="ECO:0000313" key="2">
    <source>
        <dbReference type="EMBL" id="XDQ41171.1"/>
    </source>
</evidence>
<feature type="compositionally biased region" description="Low complexity" evidence="1">
    <location>
        <begin position="26"/>
        <end position="59"/>
    </location>
</feature>
<organism evidence="2">
    <name type="scientific">Streptomyces sp. R39</name>
    <dbReference type="NCBI Taxonomy" id="3238631"/>
    <lineage>
        <taxon>Bacteria</taxon>
        <taxon>Bacillati</taxon>
        <taxon>Actinomycetota</taxon>
        <taxon>Actinomycetes</taxon>
        <taxon>Kitasatosporales</taxon>
        <taxon>Streptomycetaceae</taxon>
        <taxon>Streptomyces</taxon>
    </lineage>
</organism>
<name>A0AB39QFY0_9ACTN</name>
<proteinExistence type="predicted"/>
<protein>
    <submittedName>
        <fullName evidence="2">Uncharacterized protein</fullName>
    </submittedName>
</protein>
<feature type="region of interest" description="Disordered" evidence="1">
    <location>
        <begin position="73"/>
        <end position="102"/>
    </location>
</feature>
<feature type="region of interest" description="Disordered" evidence="1">
    <location>
        <begin position="1"/>
        <end position="59"/>
    </location>
</feature>
<accession>A0AB39QFY0</accession>